<gene>
    <name evidence="4" type="ordered locus">Fleli_1099</name>
</gene>
<dbReference type="KEGG" id="fli:Fleli_1099"/>
<organism evidence="4 5">
    <name type="scientific">Bernardetia litoralis (strain ATCC 23117 / DSM 6794 / NBRC 15988 / NCIMB 1366 / Fx l1 / Sio-4)</name>
    <name type="common">Flexibacter litoralis</name>
    <dbReference type="NCBI Taxonomy" id="880071"/>
    <lineage>
        <taxon>Bacteria</taxon>
        <taxon>Pseudomonadati</taxon>
        <taxon>Bacteroidota</taxon>
        <taxon>Cytophagia</taxon>
        <taxon>Cytophagales</taxon>
        <taxon>Bernardetiaceae</taxon>
        <taxon>Bernardetia</taxon>
    </lineage>
</organism>
<dbReference type="Gene3D" id="3.60.10.10">
    <property type="entry name" value="Endonuclease/exonuclease/phosphatase"/>
    <property type="match status" value="1"/>
</dbReference>
<feature type="compositionally biased region" description="Basic and acidic residues" evidence="1">
    <location>
        <begin position="26"/>
        <end position="40"/>
    </location>
</feature>
<keyword evidence="2" id="KW-0732">Signal</keyword>
<dbReference type="Proteomes" id="UP000006054">
    <property type="component" value="Chromosome"/>
</dbReference>
<evidence type="ECO:0000256" key="1">
    <source>
        <dbReference type="SAM" id="MobiDB-lite"/>
    </source>
</evidence>
<dbReference type="PANTHER" id="PTHR42834">
    <property type="entry name" value="ENDONUCLEASE/EXONUCLEASE/PHOSPHATASE FAMILY PROTEIN (AFU_ORTHOLOGUE AFUA_3G09210)"/>
    <property type="match status" value="1"/>
</dbReference>
<feature type="signal peptide" evidence="2">
    <location>
        <begin position="1"/>
        <end position="24"/>
    </location>
</feature>
<feature type="chain" id="PRO_5003685875" evidence="2">
    <location>
        <begin position="25"/>
        <end position="363"/>
    </location>
</feature>
<dbReference type="PATRIC" id="fig|880071.3.peg.1070"/>
<dbReference type="PANTHER" id="PTHR42834:SF1">
    <property type="entry name" value="ENDONUCLEASE_EXONUCLEASE_PHOSPHATASE FAMILY PROTEIN (AFU_ORTHOLOGUE AFUA_3G09210)"/>
    <property type="match status" value="1"/>
</dbReference>
<proteinExistence type="predicted"/>
<dbReference type="RefSeq" id="WP_014796994.1">
    <property type="nucleotide sequence ID" value="NC_018018.1"/>
</dbReference>
<evidence type="ECO:0000259" key="3">
    <source>
        <dbReference type="Pfam" id="PF19580"/>
    </source>
</evidence>
<dbReference type="AlphaFoldDB" id="I4AHV2"/>
<dbReference type="PROSITE" id="PS51257">
    <property type="entry name" value="PROKAR_LIPOPROTEIN"/>
    <property type="match status" value="1"/>
</dbReference>
<feature type="domain" description="Endonuclease/exonuclease/phosphatase" evidence="3">
    <location>
        <begin position="55"/>
        <end position="362"/>
    </location>
</feature>
<protein>
    <submittedName>
        <fullName evidence="4">Putative extracellular nuclease</fullName>
    </submittedName>
</protein>
<keyword evidence="5" id="KW-1185">Reference proteome</keyword>
<evidence type="ECO:0000313" key="4">
    <source>
        <dbReference type="EMBL" id="AFM03537.1"/>
    </source>
</evidence>
<evidence type="ECO:0000256" key="2">
    <source>
        <dbReference type="SAM" id="SignalP"/>
    </source>
</evidence>
<dbReference type="EMBL" id="CP003345">
    <property type="protein sequence ID" value="AFM03537.1"/>
    <property type="molecule type" value="Genomic_DNA"/>
</dbReference>
<feature type="region of interest" description="Disordered" evidence="1">
    <location>
        <begin position="26"/>
        <end position="48"/>
    </location>
</feature>
<evidence type="ECO:0000313" key="5">
    <source>
        <dbReference type="Proteomes" id="UP000006054"/>
    </source>
</evidence>
<dbReference type="InterPro" id="IPR005135">
    <property type="entry name" value="Endo/exonuclease/phosphatase"/>
</dbReference>
<dbReference type="GO" id="GO:0003824">
    <property type="term" value="F:catalytic activity"/>
    <property type="evidence" value="ECO:0007669"/>
    <property type="project" value="InterPro"/>
</dbReference>
<dbReference type="SUPFAM" id="SSF56219">
    <property type="entry name" value="DNase I-like"/>
    <property type="match status" value="1"/>
</dbReference>
<reference evidence="5" key="1">
    <citation type="submission" date="2012-06" db="EMBL/GenBank/DDBJ databases">
        <title>The complete genome of Flexibacter litoralis DSM 6794.</title>
        <authorList>
            <person name="Lucas S."/>
            <person name="Copeland A."/>
            <person name="Lapidus A."/>
            <person name="Glavina del Rio T."/>
            <person name="Dalin E."/>
            <person name="Tice H."/>
            <person name="Bruce D."/>
            <person name="Goodwin L."/>
            <person name="Pitluck S."/>
            <person name="Peters L."/>
            <person name="Ovchinnikova G."/>
            <person name="Lu M."/>
            <person name="Kyrpides N."/>
            <person name="Mavromatis K."/>
            <person name="Ivanova N."/>
            <person name="Brettin T."/>
            <person name="Detter J.C."/>
            <person name="Han C."/>
            <person name="Larimer F."/>
            <person name="Land M."/>
            <person name="Hauser L."/>
            <person name="Markowitz V."/>
            <person name="Cheng J.-F."/>
            <person name="Hugenholtz P."/>
            <person name="Woyke T."/>
            <person name="Wu D."/>
            <person name="Spring S."/>
            <person name="Lang E."/>
            <person name="Kopitz M."/>
            <person name="Brambilla E."/>
            <person name="Klenk H.-P."/>
            <person name="Eisen J.A."/>
        </authorList>
    </citation>
    <scope>NUCLEOTIDE SEQUENCE [LARGE SCALE GENOMIC DNA]</scope>
    <source>
        <strain evidence="5">ATCC 23117 / DSM 6794 / NBRC 15988 / NCIMB 1366 / Sio-4</strain>
    </source>
</reference>
<accession>I4AHV2</accession>
<sequence precursor="true">MKKNFLLSILSSFILFSCSPTKNATEKDNIVSADEPKTEISENTTSQNSKPAVHTVAFYNVENLFDTEDDPNTYDEAFTPTGKQKWTTKRYQDKIEKLAKVISTIGDEDGAEIIGVCEVENEKVVKDLVNNPLLKKHGYKYVHYDSPDERGIDVALLYKESVFEVTSSKNYEAKLADNDKTRDVLLVSGKLEGEEINFIVNHWSSRGGGEEKSRPKRMVSALVARQIVDDLEAKNPNAKIILMGDFNDEPFNKSLTEGLQAVDSKDLKGKELFNAFYSLQKEGKGTYNYKGDWNMLDQMIISNGLLTNTTKGFHYLDGNIFDKDFLKEASGKYKGNPFRTFVGTKYLGGTSDHFPIYVHLERK</sequence>
<dbReference type="InterPro" id="IPR036691">
    <property type="entry name" value="Endo/exonu/phosph_ase_sf"/>
</dbReference>
<name>I4AHV2_BERLS</name>
<dbReference type="STRING" id="880071.Fleli_1099"/>
<dbReference type="eggNOG" id="COG2374">
    <property type="taxonomic scope" value="Bacteria"/>
</dbReference>
<dbReference type="HOGENOM" id="CLU_058239_1_0_10"/>
<dbReference type="Pfam" id="PF19580">
    <property type="entry name" value="Exo_endo_phos_3"/>
    <property type="match status" value="1"/>
</dbReference>